<dbReference type="Proteomes" id="UP000499080">
    <property type="component" value="Unassembled WGS sequence"/>
</dbReference>
<evidence type="ECO:0000313" key="2">
    <source>
        <dbReference type="Proteomes" id="UP000499080"/>
    </source>
</evidence>
<evidence type="ECO:0000313" key="1">
    <source>
        <dbReference type="EMBL" id="GBO35444.1"/>
    </source>
</evidence>
<dbReference type="EMBL" id="BGPR01059425">
    <property type="protein sequence ID" value="GBO35444.1"/>
    <property type="molecule type" value="Genomic_DNA"/>
</dbReference>
<dbReference type="AlphaFoldDB" id="A0A4Y2WFM8"/>
<comment type="caution">
    <text evidence="1">The sequence shown here is derived from an EMBL/GenBank/DDBJ whole genome shotgun (WGS) entry which is preliminary data.</text>
</comment>
<name>A0A4Y2WFM8_ARAVE</name>
<sequence length="157" mass="18115">MFARVVALFFITKNYSSRSNSEDALGFNWNLTLRFRKIPLNQLREEWKSEGRWFALLALRDPSSNPIKTIRFQMVHLMYRKAHSQRPHVEPKGVNFPGLQGEGFKSRNYIQVSDVLFKASVKKSVISHIKSWEGGTSTQWRGVRPPVKHVSRVVASS</sequence>
<keyword evidence="2" id="KW-1185">Reference proteome</keyword>
<proteinExistence type="predicted"/>
<organism evidence="1 2">
    <name type="scientific">Araneus ventricosus</name>
    <name type="common">Orbweaver spider</name>
    <name type="synonym">Epeira ventricosa</name>
    <dbReference type="NCBI Taxonomy" id="182803"/>
    <lineage>
        <taxon>Eukaryota</taxon>
        <taxon>Metazoa</taxon>
        <taxon>Ecdysozoa</taxon>
        <taxon>Arthropoda</taxon>
        <taxon>Chelicerata</taxon>
        <taxon>Arachnida</taxon>
        <taxon>Araneae</taxon>
        <taxon>Araneomorphae</taxon>
        <taxon>Entelegynae</taxon>
        <taxon>Araneoidea</taxon>
        <taxon>Araneidae</taxon>
        <taxon>Araneus</taxon>
    </lineage>
</organism>
<reference evidence="1 2" key="1">
    <citation type="journal article" date="2019" name="Sci. Rep.">
        <title>Orb-weaving spider Araneus ventricosus genome elucidates the spidroin gene catalogue.</title>
        <authorList>
            <person name="Kono N."/>
            <person name="Nakamura H."/>
            <person name="Ohtoshi R."/>
            <person name="Moran D.A.P."/>
            <person name="Shinohara A."/>
            <person name="Yoshida Y."/>
            <person name="Fujiwara M."/>
            <person name="Mori M."/>
            <person name="Tomita M."/>
            <person name="Arakawa K."/>
        </authorList>
    </citation>
    <scope>NUCLEOTIDE SEQUENCE [LARGE SCALE GENOMIC DNA]</scope>
</reference>
<gene>
    <name evidence="1" type="ORF">AVEN_18528_1</name>
</gene>
<protein>
    <submittedName>
        <fullName evidence="1">Uncharacterized protein</fullName>
    </submittedName>
</protein>
<accession>A0A4Y2WFM8</accession>